<dbReference type="HOGENOM" id="CLU_079289_0_0_7"/>
<dbReference type="EMBL" id="FQ312005">
    <property type="protein sequence ID" value="CBW25964.1"/>
    <property type="molecule type" value="Genomic_DNA"/>
</dbReference>
<dbReference type="KEGG" id="bmx:BMS_1083"/>
<proteinExistence type="predicted"/>
<keyword evidence="1" id="KW-0732">Signal</keyword>
<name>E1WYB6_HALMS</name>
<reference evidence="3" key="1">
    <citation type="journal article" date="2013" name="ISME J.">
        <title>A small predatory core genome in the divergent marine Bacteriovorax marinus SJ and the terrestrial Bdellovibrio bacteriovorus.</title>
        <authorList>
            <person name="Crossman L.C."/>
            <person name="Chen H."/>
            <person name="Cerdeno-Tarraga A.M."/>
            <person name="Brooks K."/>
            <person name="Quail M.A."/>
            <person name="Pineiro S.A."/>
            <person name="Hobley L."/>
            <person name="Sockett R.E."/>
            <person name="Bentley S.D."/>
            <person name="Parkhill J."/>
            <person name="Williams H.N."/>
            <person name="Stine O.C."/>
        </authorList>
    </citation>
    <scope>NUCLEOTIDE SEQUENCE [LARGE SCALE GENOMIC DNA]</scope>
    <source>
        <strain evidence="3">ATCC BAA-682 / DSM 15412 / SJ</strain>
    </source>
</reference>
<dbReference type="RefSeq" id="WP_014243748.1">
    <property type="nucleotide sequence ID" value="NC_016620.1"/>
</dbReference>
<dbReference type="AlphaFoldDB" id="E1WYB6"/>
<evidence type="ECO:0000313" key="3">
    <source>
        <dbReference type="Proteomes" id="UP000008963"/>
    </source>
</evidence>
<protein>
    <submittedName>
        <fullName evidence="2">Exported protein</fullName>
    </submittedName>
</protein>
<feature type="chain" id="PRO_5003154527" evidence="1">
    <location>
        <begin position="18"/>
        <end position="284"/>
    </location>
</feature>
<keyword evidence="3" id="KW-1185">Reference proteome</keyword>
<dbReference type="PATRIC" id="fig|862908.3.peg.1031"/>
<organism evidence="2 3">
    <name type="scientific">Halobacteriovorax marinus (strain ATCC BAA-682 / DSM 15412 / SJ)</name>
    <name type="common">Bacteriovorax marinus</name>
    <dbReference type="NCBI Taxonomy" id="862908"/>
    <lineage>
        <taxon>Bacteria</taxon>
        <taxon>Pseudomonadati</taxon>
        <taxon>Bdellovibrionota</taxon>
        <taxon>Bacteriovoracia</taxon>
        <taxon>Bacteriovoracales</taxon>
        <taxon>Halobacteriovoraceae</taxon>
        <taxon>Halobacteriovorax</taxon>
    </lineage>
</organism>
<dbReference type="Proteomes" id="UP000008963">
    <property type="component" value="Chromosome"/>
</dbReference>
<accession>E1WYB6</accession>
<sequence length="284" mass="32281">MSKFLYLLLLIPSLINAAAIPENGLLRPVSAKSNSEEKIFNTLIDKVEKAYRPYIESYSKEFNVERYWDDPKVNAAAWIKGDSYNFKIYGGLFRFETISHDAFLLVACHEVGHLIGGAPTYKPFNDGSSEGQADYFSITKCFRKVVRGEDHKKTLRGKSLEPLAIKECELSFSKKSEDYQICLRSSVAIKDMAKTLKAISNISEVPSINTPDPYERMFIIFNGYPNPQCRIDTLFAGSLCNVSEEEENDFYLKLYNKGNCAVANGDQRGLRPKCWYVPREEDKV</sequence>
<dbReference type="STRING" id="862908.BMS_1083"/>
<gene>
    <name evidence="2" type="ordered locus">BMS_1083</name>
</gene>
<feature type="signal peptide" evidence="1">
    <location>
        <begin position="1"/>
        <end position="17"/>
    </location>
</feature>
<evidence type="ECO:0000313" key="2">
    <source>
        <dbReference type="EMBL" id="CBW25964.1"/>
    </source>
</evidence>
<dbReference type="eggNOG" id="COG0501">
    <property type="taxonomic scope" value="Bacteria"/>
</dbReference>
<dbReference type="OrthoDB" id="5294033at2"/>
<evidence type="ECO:0000256" key="1">
    <source>
        <dbReference type="SAM" id="SignalP"/>
    </source>
</evidence>